<dbReference type="EMBL" id="JBHSNG010000020">
    <property type="protein sequence ID" value="MFC5582579.1"/>
    <property type="molecule type" value="Genomic_DNA"/>
</dbReference>
<dbReference type="RefSeq" id="WP_377328796.1">
    <property type="nucleotide sequence ID" value="NZ_JBHSNG010000020.1"/>
</dbReference>
<sequence length="113" mass="12253">MKTVTLGVSSGEATKRRMAAAFQGEAQGTFISFTSIELLWKVLTAKRWEILHAMTGQGELAIREVARRVGRDVKAVHGDVTALVHAGVLERSGDGVSFPYDAVHVDFTLRKAA</sequence>
<reference evidence="2" key="1">
    <citation type="journal article" date="2019" name="Int. J. Syst. Evol. Microbiol.">
        <title>The Global Catalogue of Microorganisms (GCM) 10K type strain sequencing project: providing services to taxonomists for standard genome sequencing and annotation.</title>
        <authorList>
            <consortium name="The Broad Institute Genomics Platform"/>
            <consortium name="The Broad Institute Genome Sequencing Center for Infectious Disease"/>
            <person name="Wu L."/>
            <person name="Ma J."/>
        </authorList>
    </citation>
    <scope>NUCLEOTIDE SEQUENCE [LARGE SCALE GENOMIC DNA]</scope>
    <source>
        <strain evidence="2">CGMCC 1.13587</strain>
    </source>
</reference>
<dbReference type="InterPro" id="IPR036388">
    <property type="entry name" value="WH-like_DNA-bd_sf"/>
</dbReference>
<protein>
    <submittedName>
        <fullName evidence="1">Transcriptional regulator</fullName>
    </submittedName>
</protein>
<accession>A0ABW0T138</accession>
<dbReference type="InterPro" id="IPR036390">
    <property type="entry name" value="WH_DNA-bd_sf"/>
</dbReference>
<evidence type="ECO:0000313" key="2">
    <source>
        <dbReference type="Proteomes" id="UP001596111"/>
    </source>
</evidence>
<dbReference type="Proteomes" id="UP001596111">
    <property type="component" value="Unassembled WGS sequence"/>
</dbReference>
<keyword evidence="2" id="KW-1185">Reference proteome</keyword>
<evidence type="ECO:0000313" key="1">
    <source>
        <dbReference type="EMBL" id="MFC5582579.1"/>
    </source>
</evidence>
<name>A0ABW0T138_9GAMM</name>
<organism evidence="1 2">
    <name type="scientific">Rhodanobacter terrae</name>
    <dbReference type="NCBI Taxonomy" id="418647"/>
    <lineage>
        <taxon>Bacteria</taxon>
        <taxon>Pseudomonadati</taxon>
        <taxon>Pseudomonadota</taxon>
        <taxon>Gammaproteobacteria</taxon>
        <taxon>Lysobacterales</taxon>
        <taxon>Rhodanobacteraceae</taxon>
        <taxon>Rhodanobacter</taxon>
    </lineage>
</organism>
<dbReference type="Gene3D" id="1.10.10.10">
    <property type="entry name" value="Winged helix-like DNA-binding domain superfamily/Winged helix DNA-binding domain"/>
    <property type="match status" value="1"/>
</dbReference>
<dbReference type="Pfam" id="PF25212">
    <property type="entry name" value="HVO_A0114"/>
    <property type="match status" value="1"/>
</dbReference>
<gene>
    <name evidence="1" type="ORF">ACFPPB_15775</name>
</gene>
<comment type="caution">
    <text evidence="1">The sequence shown here is derived from an EMBL/GenBank/DDBJ whole genome shotgun (WGS) entry which is preliminary data.</text>
</comment>
<proteinExistence type="predicted"/>
<dbReference type="SUPFAM" id="SSF46785">
    <property type="entry name" value="Winged helix' DNA-binding domain"/>
    <property type="match status" value="1"/>
</dbReference>